<dbReference type="AlphaFoldDB" id="A0A9P4TXK9"/>
<evidence type="ECO:0000313" key="17">
    <source>
        <dbReference type="EMBL" id="KAF2430444.1"/>
    </source>
</evidence>
<keyword evidence="8 13" id="KW-1015">Disulfide bond</keyword>
<dbReference type="GO" id="GO:0016052">
    <property type="term" value="P:carbohydrate catabolic process"/>
    <property type="evidence" value="ECO:0007669"/>
    <property type="project" value="TreeGrafter"/>
</dbReference>
<dbReference type="GO" id="GO:0005576">
    <property type="term" value="C:extracellular region"/>
    <property type="evidence" value="ECO:0007669"/>
    <property type="project" value="UniProtKB-SubCell"/>
</dbReference>
<dbReference type="EMBL" id="MU007039">
    <property type="protein sequence ID" value="KAF2430444.1"/>
    <property type="molecule type" value="Genomic_DNA"/>
</dbReference>
<dbReference type="InterPro" id="IPR043580">
    <property type="entry name" value="CUTINASE_1"/>
</dbReference>
<dbReference type="GO" id="GO:0050525">
    <property type="term" value="F:cutinase activity"/>
    <property type="evidence" value="ECO:0007669"/>
    <property type="project" value="UniProtKB-UniRule"/>
</dbReference>
<evidence type="ECO:0000256" key="16">
    <source>
        <dbReference type="SAM" id="SignalP"/>
    </source>
</evidence>
<feature type="active site" evidence="12">
    <location>
        <position position="208"/>
    </location>
</feature>
<feature type="signal peptide" evidence="16">
    <location>
        <begin position="1"/>
        <end position="15"/>
    </location>
</feature>
<reference evidence="17" key="1">
    <citation type="journal article" date="2020" name="Stud. Mycol.">
        <title>101 Dothideomycetes genomes: a test case for predicting lifestyles and emergence of pathogens.</title>
        <authorList>
            <person name="Haridas S."/>
            <person name="Albert R."/>
            <person name="Binder M."/>
            <person name="Bloem J."/>
            <person name="Labutti K."/>
            <person name="Salamov A."/>
            <person name="Andreopoulos B."/>
            <person name="Baker S."/>
            <person name="Barry K."/>
            <person name="Bills G."/>
            <person name="Bluhm B."/>
            <person name="Cannon C."/>
            <person name="Castanera R."/>
            <person name="Culley D."/>
            <person name="Daum C."/>
            <person name="Ezra D."/>
            <person name="Gonzalez J."/>
            <person name="Henrissat B."/>
            <person name="Kuo A."/>
            <person name="Liang C."/>
            <person name="Lipzen A."/>
            <person name="Lutzoni F."/>
            <person name="Magnuson J."/>
            <person name="Mondo S."/>
            <person name="Nolan M."/>
            <person name="Ohm R."/>
            <person name="Pangilinan J."/>
            <person name="Park H.-J."/>
            <person name="Ramirez L."/>
            <person name="Alfaro M."/>
            <person name="Sun H."/>
            <person name="Tritt A."/>
            <person name="Yoshinaga Y."/>
            <person name="Zwiers L.-H."/>
            <person name="Turgeon B."/>
            <person name="Goodwin S."/>
            <person name="Spatafora J."/>
            <person name="Crous P."/>
            <person name="Grigoriev I."/>
        </authorList>
    </citation>
    <scope>NUCLEOTIDE SEQUENCE</scope>
    <source>
        <strain evidence="17">CBS 130266</strain>
    </source>
</reference>
<evidence type="ECO:0000256" key="13">
    <source>
        <dbReference type="PIRSR" id="PIRSR611150-2"/>
    </source>
</evidence>
<dbReference type="PANTHER" id="PTHR48250">
    <property type="entry name" value="CUTINASE 2-RELATED"/>
    <property type="match status" value="1"/>
</dbReference>
<comment type="similarity">
    <text evidence="2 14">Belongs to the cutinase family.</text>
</comment>
<dbReference type="PROSITE" id="PS00155">
    <property type="entry name" value="CUTINASE_1"/>
    <property type="match status" value="1"/>
</dbReference>
<evidence type="ECO:0000256" key="15">
    <source>
        <dbReference type="SAM" id="MobiDB-lite"/>
    </source>
</evidence>
<feature type="chain" id="PRO_5040152022" description="Cutinase" evidence="16">
    <location>
        <begin position="16"/>
        <end position="254"/>
    </location>
</feature>
<dbReference type="Proteomes" id="UP000800235">
    <property type="component" value="Unassembled WGS sequence"/>
</dbReference>
<evidence type="ECO:0000256" key="9">
    <source>
        <dbReference type="ARBA" id="ARBA00034045"/>
    </source>
</evidence>
<evidence type="ECO:0000256" key="10">
    <source>
        <dbReference type="ARBA" id="ARBA00057514"/>
    </source>
</evidence>
<keyword evidence="18" id="KW-1185">Reference proteome</keyword>
<evidence type="ECO:0000256" key="2">
    <source>
        <dbReference type="ARBA" id="ARBA00007534"/>
    </source>
</evidence>
<name>A0A9P4TXK9_9PEZI</name>
<evidence type="ECO:0000256" key="14">
    <source>
        <dbReference type="RuleBase" id="RU361263"/>
    </source>
</evidence>
<keyword evidence="4 14" id="KW-0719">Serine esterase</keyword>
<keyword evidence="7 14" id="KW-0378">Hydrolase</keyword>
<dbReference type="PRINTS" id="PR00129">
    <property type="entry name" value="CUTINASE"/>
</dbReference>
<organism evidence="17 18">
    <name type="scientific">Tothia fuscella</name>
    <dbReference type="NCBI Taxonomy" id="1048955"/>
    <lineage>
        <taxon>Eukaryota</taxon>
        <taxon>Fungi</taxon>
        <taxon>Dikarya</taxon>
        <taxon>Ascomycota</taxon>
        <taxon>Pezizomycotina</taxon>
        <taxon>Dothideomycetes</taxon>
        <taxon>Pleosporomycetidae</taxon>
        <taxon>Venturiales</taxon>
        <taxon>Cylindrosympodiaceae</taxon>
        <taxon>Tothia</taxon>
    </lineage>
</organism>
<keyword evidence="6 16" id="KW-0732">Signal</keyword>
<comment type="subcellular location">
    <subcellularLocation>
        <location evidence="1 14">Secreted</location>
    </subcellularLocation>
</comment>
<feature type="active site" description="Proton donor/acceptor" evidence="12">
    <location>
        <position position="221"/>
    </location>
</feature>
<comment type="caution">
    <text evidence="17">The sequence shown here is derived from an EMBL/GenBank/DDBJ whole genome shotgun (WGS) entry which is preliminary data.</text>
</comment>
<dbReference type="SUPFAM" id="SSF53474">
    <property type="entry name" value="alpha/beta-Hydrolases"/>
    <property type="match status" value="1"/>
</dbReference>
<dbReference type="InterPro" id="IPR000675">
    <property type="entry name" value="Cutinase/axe"/>
</dbReference>
<proteinExistence type="inferred from homology"/>
<evidence type="ECO:0000256" key="5">
    <source>
        <dbReference type="ARBA" id="ARBA00022525"/>
    </source>
</evidence>
<dbReference type="OrthoDB" id="3225429at2759"/>
<evidence type="ECO:0000256" key="8">
    <source>
        <dbReference type="ARBA" id="ARBA00023157"/>
    </source>
</evidence>
<evidence type="ECO:0000256" key="11">
    <source>
        <dbReference type="ARBA" id="ARBA00074522"/>
    </source>
</evidence>
<evidence type="ECO:0000256" key="7">
    <source>
        <dbReference type="ARBA" id="ARBA00022801"/>
    </source>
</evidence>
<evidence type="ECO:0000256" key="6">
    <source>
        <dbReference type="ARBA" id="ARBA00022729"/>
    </source>
</evidence>
<dbReference type="Pfam" id="PF01083">
    <property type="entry name" value="Cutinase"/>
    <property type="match status" value="1"/>
</dbReference>
<evidence type="ECO:0000256" key="1">
    <source>
        <dbReference type="ARBA" id="ARBA00004613"/>
    </source>
</evidence>
<evidence type="ECO:0000256" key="3">
    <source>
        <dbReference type="ARBA" id="ARBA00013095"/>
    </source>
</evidence>
<evidence type="ECO:0000313" key="18">
    <source>
        <dbReference type="Proteomes" id="UP000800235"/>
    </source>
</evidence>
<comment type="catalytic activity">
    <reaction evidence="9 14">
        <text>cutin + H2O = cutin monomers.</text>
        <dbReference type="EC" id="3.1.1.74"/>
    </reaction>
</comment>
<gene>
    <name evidence="17" type="ORF">EJ08DRAFT_734214</name>
</gene>
<accession>A0A9P4TXK9</accession>
<dbReference type="InterPro" id="IPR029058">
    <property type="entry name" value="AB_hydrolase_fold"/>
</dbReference>
<keyword evidence="5 14" id="KW-0964">Secreted</keyword>
<dbReference type="PANTHER" id="PTHR48250:SF3">
    <property type="entry name" value="CUTINASE 1-RELATED"/>
    <property type="match status" value="1"/>
</dbReference>
<dbReference type="InterPro" id="IPR011150">
    <property type="entry name" value="Cutinase_monf"/>
</dbReference>
<dbReference type="SMART" id="SM01110">
    <property type="entry name" value="Cutinase"/>
    <property type="match status" value="1"/>
</dbReference>
<feature type="disulfide bond" evidence="13">
    <location>
        <begin position="204"/>
        <end position="211"/>
    </location>
</feature>
<comment type="function">
    <text evidence="10">Catalyzes the hydrolysis of complex carboxylic polyesters found in the cell wall of plants. Degrades cutin, a macromolecule that forms the structure of the plant cuticle. Allows pathogenic fungi to penetrate through the cuticular barrier into the host plant during the initial stage of fungal infection.</text>
</comment>
<feature type="region of interest" description="Disordered" evidence="15">
    <location>
        <begin position="19"/>
        <end position="52"/>
    </location>
</feature>
<sequence length="254" mass="26026">MKALTIALLATAVAAIPQGEPKNPCAPKSGRGSTPVNPLAGGSGANKPATSPNQIANEVMEGACKDIIFIMARASTEPGNMGGTMGPIVCKGLKENYPDKVACQGVGGAYSAGILDNVQPKGTTAAAISEATKMFTQASTKCPNALLTFGGYSQGSAVMHNTVSALSEAMKSKIVAGVLFGDTRNKQDGYKIANFPKEKVMIFCDSTDGVCEGKLSVTQGHMVYACNGDGPKGISFLKGKIDAALGKKGARFVD</sequence>
<feature type="disulfide bond" evidence="13">
    <location>
        <begin position="64"/>
        <end position="142"/>
    </location>
</feature>
<evidence type="ECO:0000256" key="12">
    <source>
        <dbReference type="PIRSR" id="PIRSR611150-1"/>
    </source>
</evidence>
<dbReference type="EC" id="3.1.1.74" evidence="3 14"/>
<feature type="active site" description="Nucleophile" evidence="12">
    <location>
        <position position="153"/>
    </location>
</feature>
<evidence type="ECO:0000256" key="4">
    <source>
        <dbReference type="ARBA" id="ARBA00022487"/>
    </source>
</evidence>
<protein>
    <recommendedName>
        <fullName evidence="11 14">Cutinase</fullName>
        <ecNumber evidence="3 14">3.1.1.74</ecNumber>
    </recommendedName>
</protein>
<dbReference type="FunFam" id="3.40.50.1820:FF:000235">
    <property type="entry name" value="Cutinase 1"/>
    <property type="match status" value="1"/>
</dbReference>
<dbReference type="Gene3D" id="3.40.50.1820">
    <property type="entry name" value="alpha/beta hydrolase"/>
    <property type="match status" value="1"/>
</dbReference>